<sequence length="835" mass="92788">MKKSNQMKIVTDFSDESLSLESKTLNTSSVSLPNTPNSDTSSPRIKHARTRSSTDPNVIPLDLISSFQAHPWFSNAEETFPNDLIQVIHIRNFSIGDTIIKEGTKAKAMFFIIKGIVEVTSEDDEIVYAELGKGCFFGEIGVLFQVARTSSVVAKTKCIIASINASEFYELCEKHPKVAKAIHDEAIDRYTDLKTQKEERGKQLKVSINENMFSPLKSVSSDEDLLKSSTSNIKRMSIMNINSESRNSNSSLLSNGIETTNNNSNETNKSNNETADESSEMSVDSSLKNTTTEEDIHTPKLTVNNDSSDSLLDSSMKVVEQNTPSLQNPNLGFIQRYSGRRRASVAVWADDQLSKLQQNIQNQLNNKEKSPTGLNAPSNLSVPSTTSIISPINNAFKNENSSNISSETSSIYSSISSVSKEKESSIYNDKQNMDSNIYTGLLDNANSFLKKKISKMSEIKKVEEQPYLGPLPIDLMKKCISFLDFKNQFRIRRISKIFNIIITNGNSSDITDPKWIDYDLNPPLSTTIDLSTFPKLINDNVLKTILSACGDGIIEDLSLHRCWGVTDVGCKAIEDIGSEIRNLNLLGCWDITDNGLISLSSNLPNLEFIDLSNCRKITNLGIITLLQNCPKLSKISLSYCKNLSSDLFANSLIWRKVTQLNLQRCTGIFDAGFAFWKDQLNKEKDDSSIPDSFHLKKLNLSDCSFLTDAAINSIADSCIELEEISLSFCCALTDECILNLLKKCKELKILDLNYCGLAVTDEICDVIANECKNLNALGFRGCVQITDEGIKTLINSKSKLKKINCSQCSNITNESKKLLQDKGIELLNNQLLIDF</sequence>
<dbReference type="EMBL" id="MCOG01000141">
    <property type="protein sequence ID" value="ORY37731.1"/>
    <property type="molecule type" value="Genomic_DNA"/>
</dbReference>
<dbReference type="Pfam" id="PF00646">
    <property type="entry name" value="F-box"/>
    <property type="match status" value="1"/>
</dbReference>
<reference evidence="4 5" key="1">
    <citation type="submission" date="2016-08" db="EMBL/GenBank/DDBJ databases">
        <title>A Parts List for Fungal Cellulosomes Revealed by Comparative Genomics.</title>
        <authorList>
            <consortium name="DOE Joint Genome Institute"/>
            <person name="Haitjema C.H."/>
            <person name="Gilmore S.P."/>
            <person name="Henske J.K."/>
            <person name="Solomon K.V."/>
            <person name="De Groot R."/>
            <person name="Kuo A."/>
            <person name="Mondo S.J."/>
            <person name="Salamov A.A."/>
            <person name="Labutti K."/>
            <person name="Zhao Z."/>
            <person name="Chiniquy J."/>
            <person name="Barry K."/>
            <person name="Brewer H.M."/>
            <person name="Purvine S.O."/>
            <person name="Wright A.T."/>
            <person name="Boxma B."/>
            <person name="Van Alen T."/>
            <person name="Hackstein J.H."/>
            <person name="Baker S.E."/>
            <person name="Grigoriev I.V."/>
            <person name="O'Malley M.A."/>
        </authorList>
    </citation>
    <scope>NUCLEOTIDE SEQUENCE [LARGE SCALE GENOMIC DNA]</scope>
    <source>
        <strain evidence="4 5">G1</strain>
    </source>
</reference>
<evidence type="ECO:0000259" key="3">
    <source>
        <dbReference type="PROSITE" id="PS50181"/>
    </source>
</evidence>
<dbReference type="GO" id="GO:0019005">
    <property type="term" value="C:SCF ubiquitin ligase complex"/>
    <property type="evidence" value="ECO:0007669"/>
    <property type="project" value="TreeGrafter"/>
</dbReference>
<dbReference type="InterPro" id="IPR006553">
    <property type="entry name" value="Leu-rich_rpt_Cys-con_subtyp"/>
</dbReference>
<dbReference type="PROSITE" id="PS50042">
    <property type="entry name" value="CNMP_BINDING_3"/>
    <property type="match status" value="1"/>
</dbReference>
<feature type="compositionally biased region" description="Low complexity" evidence="1">
    <location>
        <begin position="237"/>
        <end position="273"/>
    </location>
</feature>
<evidence type="ECO:0000313" key="4">
    <source>
        <dbReference type="EMBL" id="ORY37731.1"/>
    </source>
</evidence>
<dbReference type="Pfam" id="PF00027">
    <property type="entry name" value="cNMP_binding"/>
    <property type="match status" value="1"/>
</dbReference>
<comment type="caution">
    <text evidence="4">The sequence shown here is derived from an EMBL/GenBank/DDBJ whole genome shotgun (WGS) entry which is preliminary data.</text>
</comment>
<feature type="domain" description="F-box" evidence="3">
    <location>
        <begin position="465"/>
        <end position="518"/>
    </location>
</feature>
<evidence type="ECO:0000256" key="1">
    <source>
        <dbReference type="SAM" id="MobiDB-lite"/>
    </source>
</evidence>
<dbReference type="Gene3D" id="3.80.10.10">
    <property type="entry name" value="Ribonuclease Inhibitor"/>
    <property type="match status" value="2"/>
</dbReference>
<dbReference type="GO" id="GO:0031146">
    <property type="term" value="P:SCF-dependent proteasomal ubiquitin-dependent protein catabolic process"/>
    <property type="evidence" value="ECO:0007669"/>
    <property type="project" value="TreeGrafter"/>
</dbReference>
<dbReference type="InterPro" id="IPR014710">
    <property type="entry name" value="RmlC-like_jellyroll"/>
</dbReference>
<evidence type="ECO:0000259" key="2">
    <source>
        <dbReference type="PROSITE" id="PS50042"/>
    </source>
</evidence>
<dbReference type="InterPro" id="IPR000595">
    <property type="entry name" value="cNMP-bd_dom"/>
</dbReference>
<organism evidence="4 5">
    <name type="scientific">Neocallimastix californiae</name>
    <dbReference type="NCBI Taxonomy" id="1754190"/>
    <lineage>
        <taxon>Eukaryota</taxon>
        <taxon>Fungi</taxon>
        <taxon>Fungi incertae sedis</taxon>
        <taxon>Chytridiomycota</taxon>
        <taxon>Chytridiomycota incertae sedis</taxon>
        <taxon>Neocallimastigomycetes</taxon>
        <taxon>Neocallimastigales</taxon>
        <taxon>Neocallimastigaceae</taxon>
        <taxon>Neocallimastix</taxon>
    </lineage>
</organism>
<dbReference type="PROSITE" id="PS00888">
    <property type="entry name" value="CNMP_BINDING_1"/>
    <property type="match status" value="1"/>
</dbReference>
<dbReference type="InterPro" id="IPR018488">
    <property type="entry name" value="cNMP-bd_CS"/>
</dbReference>
<dbReference type="InterPro" id="IPR018490">
    <property type="entry name" value="cNMP-bd_dom_sf"/>
</dbReference>
<dbReference type="InterPro" id="IPR032675">
    <property type="entry name" value="LRR_dom_sf"/>
</dbReference>
<feature type="domain" description="Cyclic nucleotide-binding" evidence="2">
    <location>
        <begin position="72"/>
        <end position="189"/>
    </location>
</feature>
<dbReference type="InterPro" id="IPR001810">
    <property type="entry name" value="F-box_dom"/>
</dbReference>
<dbReference type="Gene3D" id="2.60.120.10">
    <property type="entry name" value="Jelly Rolls"/>
    <property type="match status" value="1"/>
</dbReference>
<feature type="region of interest" description="Disordered" evidence="1">
    <location>
        <begin position="24"/>
        <end position="54"/>
    </location>
</feature>
<accession>A0A1Y2BSJ9</accession>
<dbReference type="SMART" id="SM00367">
    <property type="entry name" value="LRR_CC"/>
    <property type="match status" value="8"/>
</dbReference>
<proteinExistence type="predicted"/>
<dbReference type="SUPFAM" id="SSF51206">
    <property type="entry name" value="cAMP-binding domain-like"/>
    <property type="match status" value="1"/>
</dbReference>
<name>A0A1Y2BSJ9_9FUNG</name>
<keyword evidence="5" id="KW-1185">Reference proteome</keyword>
<dbReference type="PANTHER" id="PTHR13318">
    <property type="entry name" value="PARTNER OF PAIRED, ISOFORM B-RELATED"/>
    <property type="match status" value="1"/>
</dbReference>
<feature type="compositionally biased region" description="Polar residues" evidence="1">
    <location>
        <begin position="280"/>
        <end position="290"/>
    </location>
</feature>
<dbReference type="FunFam" id="2.60.120.10:FF:000057">
    <property type="entry name" value="Cyclic nucleotide-binding domain protein"/>
    <property type="match status" value="1"/>
</dbReference>
<dbReference type="Pfam" id="PF25372">
    <property type="entry name" value="DUF7885"/>
    <property type="match status" value="2"/>
</dbReference>
<dbReference type="InterPro" id="IPR057207">
    <property type="entry name" value="FBXL15_LRR"/>
</dbReference>
<dbReference type="SUPFAM" id="SSF52047">
    <property type="entry name" value="RNI-like"/>
    <property type="match status" value="1"/>
</dbReference>
<feature type="compositionally biased region" description="Polar residues" evidence="1">
    <location>
        <begin position="24"/>
        <end position="43"/>
    </location>
</feature>
<dbReference type="CDD" id="cd00038">
    <property type="entry name" value="CAP_ED"/>
    <property type="match status" value="1"/>
</dbReference>
<gene>
    <name evidence="4" type="ORF">LY90DRAFT_53381</name>
</gene>
<evidence type="ECO:0000313" key="5">
    <source>
        <dbReference type="Proteomes" id="UP000193920"/>
    </source>
</evidence>
<dbReference type="Proteomes" id="UP000193920">
    <property type="component" value="Unassembled WGS sequence"/>
</dbReference>
<feature type="region of interest" description="Disordered" evidence="1">
    <location>
        <begin position="237"/>
        <end position="307"/>
    </location>
</feature>
<dbReference type="OrthoDB" id="421226at2759"/>
<dbReference type="SMART" id="SM00100">
    <property type="entry name" value="cNMP"/>
    <property type="match status" value="1"/>
</dbReference>
<dbReference type="STRING" id="1754190.A0A1Y2BSJ9"/>
<protein>
    <submittedName>
        <fullName evidence="4">RNI-like protein</fullName>
    </submittedName>
</protein>
<dbReference type="AlphaFoldDB" id="A0A1Y2BSJ9"/>
<dbReference type="SMART" id="SM00256">
    <property type="entry name" value="FBOX"/>
    <property type="match status" value="1"/>
</dbReference>
<dbReference type="PROSITE" id="PS50181">
    <property type="entry name" value="FBOX"/>
    <property type="match status" value="1"/>
</dbReference>